<dbReference type="PANTHER" id="PTHR30582:SF2">
    <property type="entry name" value="L,D-TRANSPEPTIDASE YCIB-RELATED"/>
    <property type="match status" value="1"/>
</dbReference>
<keyword evidence="10" id="KW-1185">Reference proteome</keyword>
<dbReference type="InterPro" id="IPR005490">
    <property type="entry name" value="LD_TPept_cat_dom"/>
</dbReference>
<dbReference type="GO" id="GO:0071972">
    <property type="term" value="F:peptidoglycan L,D-transpeptidase activity"/>
    <property type="evidence" value="ECO:0007669"/>
    <property type="project" value="TreeGrafter"/>
</dbReference>
<keyword evidence="6 7" id="KW-0961">Cell wall biogenesis/degradation</keyword>
<evidence type="ECO:0000313" key="10">
    <source>
        <dbReference type="Proteomes" id="UP000644507"/>
    </source>
</evidence>
<dbReference type="Proteomes" id="UP000644507">
    <property type="component" value="Unassembled WGS sequence"/>
</dbReference>
<keyword evidence="5 7" id="KW-0573">Peptidoglycan synthesis</keyword>
<dbReference type="Pfam" id="PF03734">
    <property type="entry name" value="YkuD"/>
    <property type="match status" value="1"/>
</dbReference>
<feature type="domain" description="L,D-TPase catalytic" evidence="8">
    <location>
        <begin position="6"/>
        <end position="145"/>
    </location>
</feature>
<feature type="active site" description="Nucleophile" evidence="7">
    <location>
        <position position="121"/>
    </location>
</feature>
<evidence type="ECO:0000256" key="6">
    <source>
        <dbReference type="ARBA" id="ARBA00023316"/>
    </source>
</evidence>
<dbReference type="GO" id="GO:0018104">
    <property type="term" value="P:peptidoglycan-protein cross-linking"/>
    <property type="evidence" value="ECO:0007669"/>
    <property type="project" value="TreeGrafter"/>
</dbReference>
<dbReference type="GO" id="GO:0071555">
    <property type="term" value="P:cell wall organization"/>
    <property type="evidence" value="ECO:0007669"/>
    <property type="project" value="UniProtKB-UniRule"/>
</dbReference>
<evidence type="ECO:0000256" key="7">
    <source>
        <dbReference type="PROSITE-ProRule" id="PRU01373"/>
    </source>
</evidence>
<keyword evidence="4 7" id="KW-0133">Cell shape</keyword>
<dbReference type="PANTHER" id="PTHR30582">
    <property type="entry name" value="L,D-TRANSPEPTIDASE"/>
    <property type="match status" value="1"/>
</dbReference>
<evidence type="ECO:0000256" key="5">
    <source>
        <dbReference type="ARBA" id="ARBA00022984"/>
    </source>
</evidence>
<comment type="similarity">
    <text evidence="2">Belongs to the YkuD family.</text>
</comment>
<evidence type="ECO:0000256" key="3">
    <source>
        <dbReference type="ARBA" id="ARBA00022679"/>
    </source>
</evidence>
<dbReference type="PROSITE" id="PS52029">
    <property type="entry name" value="LD_TPASE"/>
    <property type="match status" value="1"/>
</dbReference>
<dbReference type="Gene3D" id="2.40.440.10">
    <property type="entry name" value="L,D-transpeptidase catalytic domain-like"/>
    <property type="match status" value="1"/>
</dbReference>
<evidence type="ECO:0000256" key="1">
    <source>
        <dbReference type="ARBA" id="ARBA00004752"/>
    </source>
</evidence>
<reference evidence="9" key="2">
    <citation type="submission" date="2020-09" db="EMBL/GenBank/DDBJ databases">
        <authorList>
            <person name="Sun Q."/>
            <person name="Kim S."/>
        </authorList>
    </citation>
    <scope>NUCLEOTIDE SEQUENCE</scope>
    <source>
        <strain evidence="9">KCTC 12988</strain>
    </source>
</reference>
<sequence length="146" mass="16662">MERGKGAIEISLQDQRLTLRDDKGRTVIETDCSTGIDGRETPTGTFRIKEMIVDKRSNKYGKYVSKETGEVIVEKSWEVSQKPPGTEYLGIAMPYWMRLTWDGVGIHVGEFPKGYRTSFGCIRMPEEVQPLIYERSRLGMPVTVRL</sequence>
<feature type="active site" description="Proton donor/acceptor" evidence="7">
    <location>
        <position position="107"/>
    </location>
</feature>
<proteinExistence type="inferred from homology"/>
<dbReference type="AlphaFoldDB" id="A0A918TDE6"/>
<dbReference type="GO" id="GO:0005576">
    <property type="term" value="C:extracellular region"/>
    <property type="evidence" value="ECO:0007669"/>
    <property type="project" value="TreeGrafter"/>
</dbReference>
<reference evidence="9" key="1">
    <citation type="journal article" date="2014" name="Int. J. Syst. Evol. Microbiol.">
        <title>Complete genome sequence of Corynebacterium casei LMG S-19264T (=DSM 44701T), isolated from a smear-ripened cheese.</title>
        <authorList>
            <consortium name="US DOE Joint Genome Institute (JGI-PGF)"/>
            <person name="Walter F."/>
            <person name="Albersmeier A."/>
            <person name="Kalinowski J."/>
            <person name="Ruckert C."/>
        </authorList>
    </citation>
    <scope>NUCLEOTIDE SEQUENCE</scope>
    <source>
        <strain evidence="9">KCTC 12988</strain>
    </source>
</reference>
<dbReference type="GO" id="GO:0008360">
    <property type="term" value="P:regulation of cell shape"/>
    <property type="evidence" value="ECO:0007669"/>
    <property type="project" value="UniProtKB-UniRule"/>
</dbReference>
<dbReference type="InterPro" id="IPR050979">
    <property type="entry name" value="LD-transpeptidase"/>
</dbReference>
<comment type="pathway">
    <text evidence="1 7">Cell wall biogenesis; peptidoglycan biosynthesis.</text>
</comment>
<dbReference type="EMBL" id="BMXI01000001">
    <property type="protein sequence ID" value="GHC42328.1"/>
    <property type="molecule type" value="Genomic_DNA"/>
</dbReference>
<dbReference type="SUPFAM" id="SSF141523">
    <property type="entry name" value="L,D-transpeptidase catalytic domain-like"/>
    <property type="match status" value="1"/>
</dbReference>
<accession>A0A918TDE6</accession>
<gene>
    <name evidence="9" type="ORF">GCM10007100_04140</name>
</gene>
<evidence type="ECO:0000259" key="8">
    <source>
        <dbReference type="PROSITE" id="PS52029"/>
    </source>
</evidence>
<comment type="caution">
    <text evidence="9">The sequence shown here is derived from an EMBL/GenBank/DDBJ whole genome shotgun (WGS) entry which is preliminary data.</text>
</comment>
<dbReference type="InterPro" id="IPR038063">
    <property type="entry name" value="Transpep_catalytic_dom"/>
</dbReference>
<name>A0A918TDE6_9BACT</name>
<keyword evidence="3" id="KW-0808">Transferase</keyword>
<organism evidence="9 10">
    <name type="scientific">Roseibacillus persicicus</name>
    <dbReference type="NCBI Taxonomy" id="454148"/>
    <lineage>
        <taxon>Bacteria</taxon>
        <taxon>Pseudomonadati</taxon>
        <taxon>Verrucomicrobiota</taxon>
        <taxon>Verrucomicrobiia</taxon>
        <taxon>Verrucomicrobiales</taxon>
        <taxon>Verrucomicrobiaceae</taxon>
        <taxon>Roseibacillus</taxon>
    </lineage>
</organism>
<evidence type="ECO:0000313" key="9">
    <source>
        <dbReference type="EMBL" id="GHC42328.1"/>
    </source>
</evidence>
<dbReference type="GO" id="GO:0016740">
    <property type="term" value="F:transferase activity"/>
    <property type="evidence" value="ECO:0007669"/>
    <property type="project" value="UniProtKB-KW"/>
</dbReference>
<evidence type="ECO:0000256" key="4">
    <source>
        <dbReference type="ARBA" id="ARBA00022960"/>
    </source>
</evidence>
<protein>
    <recommendedName>
        <fullName evidence="8">L,D-TPase catalytic domain-containing protein</fullName>
    </recommendedName>
</protein>
<dbReference type="CDD" id="cd16913">
    <property type="entry name" value="YkuD_like"/>
    <property type="match status" value="1"/>
</dbReference>
<evidence type="ECO:0000256" key="2">
    <source>
        <dbReference type="ARBA" id="ARBA00005992"/>
    </source>
</evidence>